<dbReference type="InterPro" id="IPR048469">
    <property type="entry name" value="YchJ-like_M"/>
</dbReference>
<sequence length="159" mass="18397">MTSLDTTLCFCSSGHNYADCCEPLHLSVKQANSPEQLMRSRFSAYVIKNAEYVYQTYAKEKQVENPVKEINDFANSCRFINLDVIGSSHDDDTGNVEFKAQYFYQNLFCELHEKSQFIKENTQWRYLDGIIYPVEDIKVGRNDDCPCGSNKKYKKCHSV</sequence>
<dbReference type="InterPro" id="IPR032710">
    <property type="entry name" value="NTF2-like_dom_sf"/>
</dbReference>
<feature type="domain" description="YchJ-like middle NTF2-like" evidence="1">
    <location>
        <begin position="33"/>
        <end position="129"/>
    </location>
</feature>
<dbReference type="InterPro" id="IPR004027">
    <property type="entry name" value="SEC_C_motif"/>
</dbReference>
<dbReference type="Pfam" id="PF17775">
    <property type="entry name" value="YchJ_M-like"/>
    <property type="match status" value="1"/>
</dbReference>
<organism evidence="2">
    <name type="scientific">marine sediment metagenome</name>
    <dbReference type="NCBI Taxonomy" id="412755"/>
    <lineage>
        <taxon>unclassified sequences</taxon>
        <taxon>metagenomes</taxon>
        <taxon>ecological metagenomes</taxon>
    </lineage>
</organism>
<accession>A0A0F9KQM8</accession>
<protein>
    <recommendedName>
        <fullName evidence="1">YchJ-like middle NTF2-like domain-containing protein</fullName>
    </recommendedName>
</protein>
<reference evidence="2" key="1">
    <citation type="journal article" date="2015" name="Nature">
        <title>Complex archaea that bridge the gap between prokaryotes and eukaryotes.</title>
        <authorList>
            <person name="Spang A."/>
            <person name="Saw J.H."/>
            <person name="Jorgensen S.L."/>
            <person name="Zaremba-Niedzwiedzka K."/>
            <person name="Martijn J."/>
            <person name="Lind A.E."/>
            <person name="van Eijk R."/>
            <person name="Schleper C."/>
            <person name="Guy L."/>
            <person name="Ettema T.J."/>
        </authorList>
    </citation>
    <scope>NUCLEOTIDE SEQUENCE</scope>
</reference>
<dbReference type="AlphaFoldDB" id="A0A0F9KQM8"/>
<dbReference type="PANTHER" id="PTHR33747:SF1">
    <property type="entry name" value="ADENYLATE CYCLASE-ASSOCIATED CAP C-TERMINAL DOMAIN-CONTAINING PROTEIN"/>
    <property type="match status" value="1"/>
</dbReference>
<dbReference type="PANTHER" id="PTHR33747">
    <property type="entry name" value="UPF0225 PROTEIN SCO1677"/>
    <property type="match status" value="1"/>
</dbReference>
<dbReference type="SUPFAM" id="SSF103642">
    <property type="entry name" value="Sec-C motif"/>
    <property type="match status" value="1"/>
</dbReference>
<evidence type="ECO:0000259" key="1">
    <source>
        <dbReference type="Pfam" id="PF17775"/>
    </source>
</evidence>
<comment type="caution">
    <text evidence="2">The sequence shown here is derived from an EMBL/GenBank/DDBJ whole genome shotgun (WGS) entry which is preliminary data.</text>
</comment>
<dbReference type="SUPFAM" id="SSF54427">
    <property type="entry name" value="NTF2-like"/>
    <property type="match status" value="1"/>
</dbReference>
<dbReference type="Gene3D" id="3.10.450.50">
    <property type="match status" value="1"/>
</dbReference>
<dbReference type="Pfam" id="PF02810">
    <property type="entry name" value="SEC-C"/>
    <property type="match status" value="2"/>
</dbReference>
<proteinExistence type="predicted"/>
<name>A0A0F9KQM8_9ZZZZ</name>
<evidence type="ECO:0000313" key="2">
    <source>
        <dbReference type="EMBL" id="KKM84469.1"/>
    </source>
</evidence>
<dbReference type="EMBL" id="LAZR01007563">
    <property type="protein sequence ID" value="KKM84469.1"/>
    <property type="molecule type" value="Genomic_DNA"/>
</dbReference>
<gene>
    <name evidence="2" type="ORF">LCGC14_1298840</name>
</gene>